<dbReference type="Proteomes" id="UP001360560">
    <property type="component" value="Unassembled WGS sequence"/>
</dbReference>
<sequence>MELSDLPIEQYPLRSSSFIGSIHEAAELALAPGCLNCGCVATKAVLPLLNKHNDHITTLCNKYHKMKTETTTMANVSGESLNMTEVVDPLELSKAKQELEEFVDNEGRGISFPNIGMITACSCPQSTGGGGMAFCFGLVFKTRDGEIQKHYITPQVIQPLIVGKDIVCFFSFLDQSNYTKERIFKALGIKDGALNPSGHRNNLFEAKYSVYETLVDDGNIEIRTPLSRITKLKFADDDPV</sequence>
<proteinExistence type="predicted"/>
<dbReference type="EMBL" id="BTFZ01000011">
    <property type="protein sequence ID" value="GMM36030.1"/>
    <property type="molecule type" value="Genomic_DNA"/>
</dbReference>
<keyword evidence="2" id="KW-1185">Reference proteome</keyword>
<reference evidence="1 2" key="1">
    <citation type="journal article" date="2023" name="Elife">
        <title>Identification of key yeast species and microbe-microbe interactions impacting larval growth of Drosophila in the wild.</title>
        <authorList>
            <person name="Mure A."/>
            <person name="Sugiura Y."/>
            <person name="Maeda R."/>
            <person name="Honda K."/>
            <person name="Sakurai N."/>
            <person name="Takahashi Y."/>
            <person name="Watada M."/>
            <person name="Katoh T."/>
            <person name="Gotoh A."/>
            <person name="Gotoh Y."/>
            <person name="Taniguchi I."/>
            <person name="Nakamura K."/>
            <person name="Hayashi T."/>
            <person name="Katayama T."/>
            <person name="Uemura T."/>
            <person name="Hattori Y."/>
        </authorList>
    </citation>
    <scope>NUCLEOTIDE SEQUENCE [LARGE SCALE GENOMIC DNA]</scope>
    <source>
        <strain evidence="1 2">SC-9</strain>
    </source>
</reference>
<accession>A0AAV5QNB2</accession>
<name>A0AAV5QNB2_9ASCO</name>
<comment type="caution">
    <text evidence="1">The sequence shown here is derived from an EMBL/GenBank/DDBJ whole genome shotgun (WGS) entry which is preliminary data.</text>
</comment>
<dbReference type="AlphaFoldDB" id="A0AAV5QNB2"/>
<dbReference type="RefSeq" id="XP_064853026.1">
    <property type="nucleotide sequence ID" value="XM_064996954.1"/>
</dbReference>
<evidence type="ECO:0000313" key="2">
    <source>
        <dbReference type="Proteomes" id="UP001360560"/>
    </source>
</evidence>
<dbReference type="GeneID" id="90074005"/>
<protein>
    <submittedName>
        <fullName evidence="1">Uncharacterized protein</fullName>
    </submittedName>
</protein>
<gene>
    <name evidence="1" type="ORF">DASC09_033550</name>
</gene>
<organism evidence="1 2">
    <name type="scientific">Saccharomycopsis crataegensis</name>
    <dbReference type="NCBI Taxonomy" id="43959"/>
    <lineage>
        <taxon>Eukaryota</taxon>
        <taxon>Fungi</taxon>
        <taxon>Dikarya</taxon>
        <taxon>Ascomycota</taxon>
        <taxon>Saccharomycotina</taxon>
        <taxon>Saccharomycetes</taxon>
        <taxon>Saccharomycopsidaceae</taxon>
        <taxon>Saccharomycopsis</taxon>
    </lineage>
</organism>
<evidence type="ECO:0000313" key="1">
    <source>
        <dbReference type="EMBL" id="GMM36030.1"/>
    </source>
</evidence>